<keyword evidence="1" id="KW-1133">Transmembrane helix</keyword>
<dbReference type="EMBL" id="CP063304">
    <property type="protein sequence ID" value="QOV18039.1"/>
    <property type="molecule type" value="Genomic_DNA"/>
</dbReference>
<dbReference type="Proteomes" id="UP000593601">
    <property type="component" value="Chromosome"/>
</dbReference>
<protein>
    <submittedName>
        <fullName evidence="2">Uncharacterized protein</fullName>
    </submittedName>
</protein>
<keyword evidence="3" id="KW-1185">Reference proteome</keyword>
<keyword evidence="1" id="KW-0812">Transmembrane</keyword>
<organism evidence="2 3">
    <name type="scientific">Blautia liquoris</name>
    <dbReference type="NCBI Taxonomy" id="2779518"/>
    <lineage>
        <taxon>Bacteria</taxon>
        <taxon>Bacillati</taxon>
        <taxon>Bacillota</taxon>
        <taxon>Clostridia</taxon>
        <taxon>Lachnospirales</taxon>
        <taxon>Lachnospiraceae</taxon>
        <taxon>Blautia</taxon>
    </lineage>
</organism>
<feature type="transmembrane region" description="Helical" evidence="1">
    <location>
        <begin position="21"/>
        <end position="41"/>
    </location>
</feature>
<accession>A0A7M2RCI1</accession>
<sequence length="104" mass="11102">MKKYKYSLEPDIKSKKGWESIVAAGISLALLLAGAVISLVMKGNGGTFLGAMGLFSFLLSAYGFYLGIQSFSEKNVNHRYSTIGSMASGILAVLWLALFLTGIS</sequence>
<feature type="transmembrane region" description="Helical" evidence="1">
    <location>
        <begin position="80"/>
        <end position="103"/>
    </location>
</feature>
<keyword evidence="1" id="KW-0472">Membrane</keyword>
<evidence type="ECO:0000313" key="3">
    <source>
        <dbReference type="Proteomes" id="UP000593601"/>
    </source>
</evidence>
<evidence type="ECO:0000256" key="1">
    <source>
        <dbReference type="SAM" id="Phobius"/>
    </source>
</evidence>
<feature type="transmembrane region" description="Helical" evidence="1">
    <location>
        <begin position="47"/>
        <end position="68"/>
    </location>
</feature>
<dbReference type="RefSeq" id="WP_193734401.1">
    <property type="nucleotide sequence ID" value="NZ_CP063304.1"/>
</dbReference>
<dbReference type="AlphaFoldDB" id="A0A7M2RCI1"/>
<evidence type="ECO:0000313" key="2">
    <source>
        <dbReference type="EMBL" id="QOV18039.1"/>
    </source>
</evidence>
<dbReference type="KEGG" id="bliq:INP51_08200"/>
<gene>
    <name evidence="2" type="ORF">INP51_08200</name>
</gene>
<reference evidence="2 3" key="1">
    <citation type="submission" date="2020-10" db="EMBL/GenBank/DDBJ databases">
        <title>Blautia liquoris sp.nov., isolated from the mud in a fermentation cellar used for the production of Chinese strong-flavoured liquor.</title>
        <authorList>
            <person name="Lu L."/>
        </authorList>
    </citation>
    <scope>NUCLEOTIDE SEQUENCE [LARGE SCALE GENOMIC DNA]</scope>
    <source>
        <strain evidence="2 3">LZLJ-3</strain>
    </source>
</reference>
<proteinExistence type="predicted"/>
<name>A0A7M2RCI1_9FIRM</name>